<evidence type="ECO:0000313" key="1">
    <source>
        <dbReference type="EMBL" id="CZF83016.1"/>
    </source>
</evidence>
<organism evidence="1 2">
    <name type="scientific">Grimontia celer</name>
    <dbReference type="NCBI Taxonomy" id="1796497"/>
    <lineage>
        <taxon>Bacteria</taxon>
        <taxon>Pseudomonadati</taxon>
        <taxon>Pseudomonadota</taxon>
        <taxon>Gammaproteobacteria</taxon>
        <taxon>Vibrionales</taxon>
        <taxon>Vibrionaceae</taxon>
        <taxon>Grimontia</taxon>
    </lineage>
</organism>
<dbReference type="SUPFAM" id="SSF55729">
    <property type="entry name" value="Acyl-CoA N-acyltransferases (Nat)"/>
    <property type="match status" value="1"/>
</dbReference>
<dbReference type="STRING" id="1796497.GCE9029_03581"/>
<proteinExistence type="predicted"/>
<sequence length="149" mass="17023">MPFRLATLDDFLDLESSSFRYSTYKNLAYPLGCSKSELDSVLGEGDFVVFNNSTKVGFVRIKSVFEGIAYIDVHLLCDAADEDIKGVMEWLAENYNLGKYYVQLLPNEKLEIDCLKRLGFTEEARLKDQLFVEGAYYDLLIMGSEDKRV</sequence>
<protein>
    <recommendedName>
        <fullName evidence="3">N-acetyltransferase domain-containing protein</fullName>
    </recommendedName>
</protein>
<reference evidence="2" key="1">
    <citation type="submission" date="2016-02" db="EMBL/GenBank/DDBJ databases">
        <authorList>
            <person name="Rodrigo-Torres Lidia"/>
            <person name="Arahal R.David."/>
        </authorList>
    </citation>
    <scope>NUCLEOTIDE SEQUENCE [LARGE SCALE GENOMIC DNA]</scope>
    <source>
        <strain evidence="2">CECT 9029</strain>
    </source>
</reference>
<dbReference type="AlphaFoldDB" id="A0A128F9N5"/>
<name>A0A128F9N5_9GAMM</name>
<dbReference type="EMBL" id="FIZX01000002">
    <property type="protein sequence ID" value="CZF83016.1"/>
    <property type="molecule type" value="Genomic_DNA"/>
</dbReference>
<accession>A0A128F9N5</accession>
<evidence type="ECO:0008006" key="3">
    <source>
        <dbReference type="Google" id="ProtNLM"/>
    </source>
</evidence>
<dbReference type="Gene3D" id="3.40.630.30">
    <property type="match status" value="1"/>
</dbReference>
<keyword evidence="2" id="KW-1185">Reference proteome</keyword>
<dbReference type="RefSeq" id="WP_231870143.1">
    <property type="nucleotide sequence ID" value="NZ_FIZX01000002.1"/>
</dbReference>
<gene>
    <name evidence="1" type="ORF">GCE9029_03581</name>
</gene>
<dbReference type="Proteomes" id="UP000071641">
    <property type="component" value="Unassembled WGS sequence"/>
</dbReference>
<evidence type="ECO:0000313" key="2">
    <source>
        <dbReference type="Proteomes" id="UP000071641"/>
    </source>
</evidence>
<dbReference type="InterPro" id="IPR016181">
    <property type="entry name" value="Acyl_CoA_acyltransferase"/>
</dbReference>